<sequence length="257" mass="26705">MNLCTSWIISWKFLSEPVAAGQVGGHEGVGIVAQMGPFSDSSGVKIGDRVGIKWIAYACGNCAPCLAGADDLWLHIAGTFQQFVLAPAHYVTPIPEGLSSEMAAPLLCGGGTVYSALKKSKAQSGDWVSGPAASAKVLAATGGEGAAAVVVCSGNNAAYAQGLDFLKFNGILVGVGVPGDLQPIENACPHLMVSKQLAIVGSTVGNRRDAIETLNMAQRVVSTSFKLENVQSLDRIFGEMKDGQLQGRVVLDLQTWA</sequence>
<dbReference type="OrthoDB" id="1879366at2759"/>
<evidence type="ECO:0000256" key="4">
    <source>
        <dbReference type="ARBA" id="ARBA00022833"/>
    </source>
</evidence>
<dbReference type="EMBL" id="JAPQKI010000009">
    <property type="protein sequence ID" value="KAJ5089300.1"/>
    <property type="molecule type" value="Genomic_DNA"/>
</dbReference>
<dbReference type="Proteomes" id="UP001149074">
    <property type="component" value="Unassembled WGS sequence"/>
</dbReference>
<dbReference type="PANTHER" id="PTHR42940:SF5">
    <property type="entry name" value="ALCOHOL DEHYDROGENASE 2"/>
    <property type="match status" value="1"/>
</dbReference>
<evidence type="ECO:0000256" key="1">
    <source>
        <dbReference type="ARBA" id="ARBA00001947"/>
    </source>
</evidence>
<dbReference type="AlphaFoldDB" id="A0A9W9EWS9"/>
<evidence type="ECO:0008006" key="12">
    <source>
        <dbReference type="Google" id="ProtNLM"/>
    </source>
</evidence>
<dbReference type="Gene3D" id="3.90.180.10">
    <property type="entry name" value="Medium-chain alcohol dehydrogenases, catalytic domain"/>
    <property type="match status" value="2"/>
</dbReference>
<dbReference type="SUPFAM" id="SSF51735">
    <property type="entry name" value="NAD(P)-binding Rossmann-fold domains"/>
    <property type="match status" value="1"/>
</dbReference>
<feature type="chain" id="PRO_5040759322" description="Alcohol dehydrogenase" evidence="7">
    <location>
        <begin position="21"/>
        <end position="257"/>
    </location>
</feature>
<dbReference type="GO" id="GO:0008270">
    <property type="term" value="F:zinc ion binding"/>
    <property type="evidence" value="ECO:0007669"/>
    <property type="project" value="InterPro"/>
</dbReference>
<evidence type="ECO:0000256" key="6">
    <source>
        <dbReference type="RuleBase" id="RU361277"/>
    </source>
</evidence>
<evidence type="ECO:0000256" key="7">
    <source>
        <dbReference type="SAM" id="SignalP"/>
    </source>
</evidence>
<dbReference type="Gene3D" id="3.40.50.720">
    <property type="entry name" value="NAD(P)-binding Rossmann-like Domain"/>
    <property type="match status" value="2"/>
</dbReference>
<evidence type="ECO:0000313" key="11">
    <source>
        <dbReference type="Proteomes" id="UP001149074"/>
    </source>
</evidence>
<evidence type="ECO:0000256" key="2">
    <source>
        <dbReference type="ARBA" id="ARBA00008072"/>
    </source>
</evidence>
<dbReference type="PROSITE" id="PS00059">
    <property type="entry name" value="ADH_ZINC"/>
    <property type="match status" value="1"/>
</dbReference>
<dbReference type="InterPro" id="IPR011032">
    <property type="entry name" value="GroES-like_sf"/>
</dbReference>
<organism evidence="10 11">
    <name type="scientific">Penicillium argentinense</name>
    <dbReference type="NCBI Taxonomy" id="1131581"/>
    <lineage>
        <taxon>Eukaryota</taxon>
        <taxon>Fungi</taxon>
        <taxon>Dikarya</taxon>
        <taxon>Ascomycota</taxon>
        <taxon>Pezizomycotina</taxon>
        <taxon>Eurotiomycetes</taxon>
        <taxon>Eurotiomycetidae</taxon>
        <taxon>Eurotiales</taxon>
        <taxon>Aspergillaceae</taxon>
        <taxon>Penicillium</taxon>
    </lineage>
</organism>
<dbReference type="GO" id="GO:0005737">
    <property type="term" value="C:cytoplasm"/>
    <property type="evidence" value="ECO:0007669"/>
    <property type="project" value="TreeGrafter"/>
</dbReference>
<dbReference type="SUPFAM" id="SSF50129">
    <property type="entry name" value="GroES-like"/>
    <property type="match status" value="1"/>
</dbReference>
<feature type="domain" description="Alcohol dehydrogenase-like C-terminal" evidence="8">
    <location>
        <begin position="133"/>
        <end position="216"/>
    </location>
</feature>
<name>A0A9W9EWS9_9EURO</name>
<evidence type="ECO:0000313" key="10">
    <source>
        <dbReference type="EMBL" id="KAJ5089300.1"/>
    </source>
</evidence>
<dbReference type="RefSeq" id="XP_056471282.1">
    <property type="nucleotide sequence ID" value="XM_056620476.1"/>
</dbReference>
<evidence type="ECO:0000256" key="3">
    <source>
        <dbReference type="ARBA" id="ARBA00022723"/>
    </source>
</evidence>
<keyword evidence="4 6" id="KW-0862">Zinc</keyword>
<accession>A0A9W9EWS9</accession>
<evidence type="ECO:0000259" key="9">
    <source>
        <dbReference type="Pfam" id="PF08240"/>
    </source>
</evidence>
<reference evidence="10" key="1">
    <citation type="submission" date="2022-11" db="EMBL/GenBank/DDBJ databases">
        <authorList>
            <person name="Petersen C."/>
        </authorList>
    </citation>
    <scope>NUCLEOTIDE SEQUENCE</scope>
    <source>
        <strain evidence="10">IBT 30761</strain>
    </source>
</reference>
<keyword evidence="11" id="KW-1185">Reference proteome</keyword>
<feature type="signal peptide" evidence="7">
    <location>
        <begin position="1"/>
        <end position="20"/>
    </location>
</feature>
<dbReference type="InterPro" id="IPR036291">
    <property type="entry name" value="NAD(P)-bd_dom_sf"/>
</dbReference>
<comment type="cofactor">
    <cofactor evidence="1 6">
        <name>Zn(2+)</name>
        <dbReference type="ChEBI" id="CHEBI:29105"/>
    </cofactor>
</comment>
<keyword evidence="3 6" id="KW-0479">Metal-binding</keyword>
<gene>
    <name evidence="10" type="ORF">N7532_007984</name>
</gene>
<feature type="domain" description="Alcohol dehydrogenase-like N-terminal" evidence="9">
    <location>
        <begin position="19"/>
        <end position="96"/>
    </location>
</feature>
<comment type="similarity">
    <text evidence="2 6">Belongs to the zinc-containing alcohol dehydrogenase family.</text>
</comment>
<dbReference type="InterPro" id="IPR013149">
    <property type="entry name" value="ADH-like_C"/>
</dbReference>
<dbReference type="GO" id="GO:0004022">
    <property type="term" value="F:alcohol dehydrogenase (NAD+) activity"/>
    <property type="evidence" value="ECO:0007669"/>
    <property type="project" value="TreeGrafter"/>
</dbReference>
<reference evidence="10" key="2">
    <citation type="journal article" date="2023" name="IMA Fungus">
        <title>Comparative genomic study of the Penicillium genus elucidates a diverse pangenome and 15 lateral gene transfer events.</title>
        <authorList>
            <person name="Petersen C."/>
            <person name="Sorensen T."/>
            <person name="Nielsen M.R."/>
            <person name="Sondergaard T.E."/>
            <person name="Sorensen J.L."/>
            <person name="Fitzpatrick D.A."/>
            <person name="Frisvad J.C."/>
            <person name="Nielsen K.L."/>
        </authorList>
    </citation>
    <scope>NUCLEOTIDE SEQUENCE</scope>
    <source>
        <strain evidence="10">IBT 30761</strain>
    </source>
</reference>
<dbReference type="Pfam" id="PF08240">
    <property type="entry name" value="ADH_N"/>
    <property type="match status" value="1"/>
</dbReference>
<dbReference type="InterPro" id="IPR002328">
    <property type="entry name" value="ADH_Zn_CS"/>
</dbReference>
<evidence type="ECO:0000256" key="5">
    <source>
        <dbReference type="ARBA" id="ARBA00023002"/>
    </source>
</evidence>
<dbReference type="InterPro" id="IPR013154">
    <property type="entry name" value="ADH-like_N"/>
</dbReference>
<evidence type="ECO:0000259" key="8">
    <source>
        <dbReference type="Pfam" id="PF00107"/>
    </source>
</evidence>
<proteinExistence type="inferred from homology"/>
<keyword evidence="5" id="KW-0560">Oxidoreductase</keyword>
<keyword evidence="7" id="KW-0732">Signal</keyword>
<dbReference type="PANTHER" id="PTHR42940">
    <property type="entry name" value="ALCOHOL DEHYDROGENASE 1-RELATED"/>
    <property type="match status" value="1"/>
</dbReference>
<protein>
    <recommendedName>
        <fullName evidence="12">Alcohol dehydrogenase</fullName>
    </recommendedName>
</protein>
<comment type="caution">
    <text evidence="10">The sequence shown here is derived from an EMBL/GenBank/DDBJ whole genome shotgun (WGS) entry which is preliminary data.</text>
</comment>
<dbReference type="GeneID" id="81359455"/>
<dbReference type="Pfam" id="PF00107">
    <property type="entry name" value="ADH_zinc_N"/>
    <property type="match status" value="1"/>
</dbReference>